<dbReference type="InterPro" id="IPR050095">
    <property type="entry name" value="ECF_ABC_transporter_ATP-bd"/>
</dbReference>
<feature type="transmembrane region" description="Helical" evidence="6">
    <location>
        <begin position="74"/>
        <end position="102"/>
    </location>
</feature>
<accession>A0ABW6S2S1</accession>
<dbReference type="PANTHER" id="PTHR43553">
    <property type="entry name" value="HEAVY METAL TRANSPORTER"/>
    <property type="match status" value="1"/>
</dbReference>
<dbReference type="Gene3D" id="3.40.50.300">
    <property type="entry name" value="P-loop containing nucleotide triphosphate hydrolases"/>
    <property type="match status" value="2"/>
</dbReference>
<dbReference type="RefSeq" id="WP_083895409.1">
    <property type="nucleotide sequence ID" value="NZ_JBIAQY010000005.1"/>
</dbReference>
<dbReference type="Pfam" id="PF09991">
    <property type="entry name" value="DUF2232"/>
    <property type="match status" value="1"/>
</dbReference>
<dbReference type="SMART" id="SM00382">
    <property type="entry name" value="AAA"/>
    <property type="match status" value="2"/>
</dbReference>
<dbReference type="CDD" id="cd03225">
    <property type="entry name" value="ABC_cobalt_CbiO_domain1"/>
    <property type="match status" value="2"/>
</dbReference>
<keyword evidence="4" id="KW-0067">ATP-binding</keyword>
<evidence type="ECO:0000313" key="8">
    <source>
        <dbReference type="EMBL" id="MFF3569735.1"/>
    </source>
</evidence>
<dbReference type="PROSITE" id="PS00211">
    <property type="entry name" value="ABC_TRANSPORTER_1"/>
    <property type="match status" value="2"/>
</dbReference>
<keyword evidence="6" id="KW-1133">Transmembrane helix</keyword>
<dbReference type="InterPro" id="IPR027417">
    <property type="entry name" value="P-loop_NTPase"/>
</dbReference>
<dbReference type="InterPro" id="IPR015856">
    <property type="entry name" value="ABC_transpr_CbiO/EcfA_su"/>
</dbReference>
<dbReference type="PANTHER" id="PTHR43553:SF1">
    <property type="entry name" value="ABC TRANSPORTER I FAMILY MEMBER 11, CHLOROPLASTIC"/>
    <property type="match status" value="1"/>
</dbReference>
<comment type="caution">
    <text evidence="8">The sequence shown here is derived from an EMBL/GenBank/DDBJ whole genome shotgun (WGS) entry which is preliminary data.</text>
</comment>
<feature type="region of interest" description="Disordered" evidence="5">
    <location>
        <begin position="678"/>
        <end position="709"/>
    </location>
</feature>
<keyword evidence="3" id="KW-0547">Nucleotide-binding</keyword>
<evidence type="ECO:0000313" key="9">
    <source>
        <dbReference type="Proteomes" id="UP001601992"/>
    </source>
</evidence>
<keyword evidence="2" id="KW-0813">Transport</keyword>
<feature type="domain" description="ABC transporter" evidence="7">
    <location>
        <begin position="236"/>
        <end position="460"/>
    </location>
</feature>
<sequence>MTALSTGSERPRLGQGPLRPIELATGAVLAGVTVGLVTVGTVLPIATALMLIAAVPMGLLAHRHRLRAVFTAGAAATLVTFVVAGMFSAFTTVAMAIIGGIVGIVKRRGGGLPAVIGLSLLAGLASSLFSVGMLVVFTATRQLLFETIRNLSKGVQRLAEQQPQLAPLGRALGSLTDEVLHWWWAYVGGGILIGLVTTAVFSWFALGSVLDRLTWLPGRDLLDAPPDDRPIAPLPVTLHEASFRYPGARADALTAVSLTVDVGEFVAVVGHNGSGKSTLTRLLAGRPPSAGAVERPGSAGLGRLGGTALVLQRPESQTLGVQVADDVVWGLSPELAEQVEVESLLAEVGLGGMGKSETATLSGGQQQRLAVAAALARRPALLIADEATSMIDPDGRRDLVALLAELPRRHPMAVVLVTHHEADAAAADRVVHLSGGRQVDRLPAWPRPARDVRRRPMGDPILELRGVRHTYNRGTPWAATALHGVDLTVRRGEALLIVGGNGSGKSTLAWIMAGLVEPSHGSCELHEGTGTHRVSTRIGTVALAFQHSRLQLQRQTVAAEIEDWGGSGTGSAAVGRALDAVGLDRALASHSIEELSGGQAKRVVLAAIVASHPQVVVLDEPLAGLDPQGRAEVVELLARLRDSGLTLIVISHDVDDMTGVCDRTVHLRHGLIPETAVQPTTEPAHTPGLAARSLTRLSPKRPGATGGNR</sequence>
<dbReference type="InterPro" id="IPR018710">
    <property type="entry name" value="DUF2232"/>
</dbReference>
<dbReference type="Proteomes" id="UP001601992">
    <property type="component" value="Unassembled WGS sequence"/>
</dbReference>
<evidence type="ECO:0000256" key="5">
    <source>
        <dbReference type="SAM" id="MobiDB-lite"/>
    </source>
</evidence>
<evidence type="ECO:0000256" key="2">
    <source>
        <dbReference type="ARBA" id="ARBA00022448"/>
    </source>
</evidence>
<gene>
    <name evidence="8" type="ORF">ACFYXQ_18340</name>
</gene>
<keyword evidence="6" id="KW-0812">Transmembrane</keyword>
<evidence type="ECO:0000256" key="1">
    <source>
        <dbReference type="ARBA" id="ARBA00005417"/>
    </source>
</evidence>
<reference evidence="8 9" key="1">
    <citation type="submission" date="2024-10" db="EMBL/GenBank/DDBJ databases">
        <title>The Natural Products Discovery Center: Release of the First 8490 Sequenced Strains for Exploring Actinobacteria Biosynthetic Diversity.</title>
        <authorList>
            <person name="Kalkreuter E."/>
            <person name="Kautsar S.A."/>
            <person name="Yang D."/>
            <person name="Bader C.D."/>
            <person name="Teijaro C.N."/>
            <person name="Fluegel L."/>
            <person name="Davis C.M."/>
            <person name="Simpson J.R."/>
            <person name="Lauterbach L."/>
            <person name="Steele A.D."/>
            <person name="Gui C."/>
            <person name="Meng S."/>
            <person name="Li G."/>
            <person name="Viehrig K."/>
            <person name="Ye F."/>
            <person name="Su P."/>
            <person name="Kiefer A.F."/>
            <person name="Nichols A."/>
            <person name="Cepeda A.J."/>
            <person name="Yan W."/>
            <person name="Fan B."/>
            <person name="Jiang Y."/>
            <person name="Adhikari A."/>
            <person name="Zheng C.-J."/>
            <person name="Schuster L."/>
            <person name="Cowan T.M."/>
            <person name="Smanski M.J."/>
            <person name="Chevrette M.G."/>
            <person name="De Carvalho L.P.S."/>
            <person name="Shen B."/>
        </authorList>
    </citation>
    <scope>NUCLEOTIDE SEQUENCE [LARGE SCALE GENOMIC DNA]</scope>
    <source>
        <strain evidence="8 9">NPDC002593</strain>
    </source>
</reference>
<dbReference type="Pfam" id="PF00005">
    <property type="entry name" value="ABC_tran"/>
    <property type="match status" value="2"/>
</dbReference>
<feature type="transmembrane region" description="Helical" evidence="6">
    <location>
        <begin position="183"/>
        <end position="206"/>
    </location>
</feature>
<proteinExistence type="inferred from homology"/>
<keyword evidence="9" id="KW-1185">Reference proteome</keyword>
<dbReference type="InterPro" id="IPR003593">
    <property type="entry name" value="AAA+_ATPase"/>
</dbReference>
<evidence type="ECO:0000256" key="3">
    <source>
        <dbReference type="ARBA" id="ARBA00022741"/>
    </source>
</evidence>
<evidence type="ECO:0000256" key="6">
    <source>
        <dbReference type="SAM" id="Phobius"/>
    </source>
</evidence>
<feature type="transmembrane region" description="Helical" evidence="6">
    <location>
        <begin position="114"/>
        <end position="137"/>
    </location>
</feature>
<protein>
    <submittedName>
        <fullName evidence="8">DUF2232 domain-containing protein</fullName>
    </submittedName>
</protein>
<evidence type="ECO:0000259" key="7">
    <source>
        <dbReference type="PROSITE" id="PS50893"/>
    </source>
</evidence>
<dbReference type="InterPro" id="IPR017871">
    <property type="entry name" value="ABC_transporter-like_CS"/>
</dbReference>
<comment type="similarity">
    <text evidence="1">Belongs to the ABC transporter superfamily.</text>
</comment>
<dbReference type="PROSITE" id="PS50893">
    <property type="entry name" value="ABC_TRANSPORTER_2"/>
    <property type="match status" value="2"/>
</dbReference>
<evidence type="ECO:0000256" key="4">
    <source>
        <dbReference type="ARBA" id="ARBA00022840"/>
    </source>
</evidence>
<feature type="transmembrane region" description="Helical" evidence="6">
    <location>
        <begin position="21"/>
        <end position="54"/>
    </location>
</feature>
<keyword evidence="6" id="KW-0472">Membrane</keyword>
<organism evidence="8 9">
    <name type="scientific">Nocardia jiangxiensis</name>
    <dbReference type="NCBI Taxonomy" id="282685"/>
    <lineage>
        <taxon>Bacteria</taxon>
        <taxon>Bacillati</taxon>
        <taxon>Actinomycetota</taxon>
        <taxon>Actinomycetes</taxon>
        <taxon>Mycobacteriales</taxon>
        <taxon>Nocardiaceae</taxon>
        <taxon>Nocardia</taxon>
    </lineage>
</organism>
<dbReference type="InterPro" id="IPR003439">
    <property type="entry name" value="ABC_transporter-like_ATP-bd"/>
</dbReference>
<name>A0ABW6S2S1_9NOCA</name>
<feature type="domain" description="ABC transporter" evidence="7">
    <location>
        <begin position="462"/>
        <end position="694"/>
    </location>
</feature>
<dbReference type="EMBL" id="JBIAQY010000005">
    <property type="protein sequence ID" value="MFF3569735.1"/>
    <property type="molecule type" value="Genomic_DNA"/>
</dbReference>
<dbReference type="SUPFAM" id="SSF52540">
    <property type="entry name" value="P-loop containing nucleoside triphosphate hydrolases"/>
    <property type="match status" value="2"/>
</dbReference>